<comment type="caution">
    <text evidence="6">The sequence shown here is derived from an EMBL/GenBank/DDBJ whole genome shotgun (WGS) entry which is preliminary data.</text>
</comment>
<dbReference type="SUPFAM" id="SSF51206">
    <property type="entry name" value="cAMP-binding domain-like"/>
    <property type="match status" value="1"/>
</dbReference>
<evidence type="ECO:0000256" key="1">
    <source>
        <dbReference type="ARBA" id="ARBA00023015"/>
    </source>
</evidence>
<dbReference type="PANTHER" id="PTHR24567:SF75">
    <property type="entry name" value="FUMARATE AND NITRATE REDUCTION REGULATORY PROTEIN"/>
    <property type="match status" value="1"/>
</dbReference>
<evidence type="ECO:0000259" key="4">
    <source>
        <dbReference type="PROSITE" id="PS50042"/>
    </source>
</evidence>
<keyword evidence="7" id="KW-1185">Reference proteome</keyword>
<dbReference type="SMART" id="SM00419">
    <property type="entry name" value="HTH_CRP"/>
    <property type="match status" value="1"/>
</dbReference>
<sequence length="239" mass="26555">MMNNCEQCVVKNKAICSALDPDELIAINRLSRKVSIKAGQALIWEGDDSLIVANVVEGAFKLTSSLEDGREQIIGLLYPSDFVGRPFGDRNEYTVTALADSKVCVFSRADFDQFVREHPDLEHKLLQRTLTELDRVRRSMLLLGRKTASERVASFLLEMSERLADSSCSVVGGQLRLFALPFGRQQVADILGLTIETVSRQMTQLKKNDVIALPDHRNVQILDADRLQDIADSGVGALH</sequence>
<keyword evidence="3" id="KW-0804">Transcription</keyword>
<dbReference type="PROSITE" id="PS50042">
    <property type="entry name" value="CNMP_BINDING_3"/>
    <property type="match status" value="1"/>
</dbReference>
<dbReference type="CDD" id="cd00038">
    <property type="entry name" value="CAP_ED"/>
    <property type="match status" value="1"/>
</dbReference>
<dbReference type="PRINTS" id="PR00034">
    <property type="entry name" value="HTHCRP"/>
</dbReference>
<dbReference type="PROSITE" id="PS51063">
    <property type="entry name" value="HTH_CRP_2"/>
    <property type="match status" value="1"/>
</dbReference>
<dbReference type="InterPro" id="IPR018490">
    <property type="entry name" value="cNMP-bd_dom_sf"/>
</dbReference>
<evidence type="ECO:0000256" key="3">
    <source>
        <dbReference type="ARBA" id="ARBA00023163"/>
    </source>
</evidence>
<feature type="domain" description="HTH crp-type" evidence="5">
    <location>
        <begin position="146"/>
        <end position="225"/>
    </location>
</feature>
<keyword evidence="2" id="KW-0238">DNA-binding</keyword>
<protein>
    <submittedName>
        <fullName evidence="6">Crp/Fnr family transcriptional regulator FnrL</fullName>
    </submittedName>
</protein>
<dbReference type="Proteomes" id="UP001500713">
    <property type="component" value="Unassembled WGS sequence"/>
</dbReference>
<organism evidence="6 7">
    <name type="scientific">Parasphingorhabdus litoris</name>
    <dbReference type="NCBI Taxonomy" id="394733"/>
    <lineage>
        <taxon>Bacteria</taxon>
        <taxon>Pseudomonadati</taxon>
        <taxon>Pseudomonadota</taxon>
        <taxon>Alphaproteobacteria</taxon>
        <taxon>Sphingomonadales</taxon>
        <taxon>Sphingomonadaceae</taxon>
        <taxon>Parasphingorhabdus</taxon>
    </lineage>
</organism>
<dbReference type="EMBL" id="BAAAEM010000003">
    <property type="protein sequence ID" value="GAA0487561.1"/>
    <property type="molecule type" value="Genomic_DNA"/>
</dbReference>
<dbReference type="SUPFAM" id="SSF46785">
    <property type="entry name" value="Winged helix' DNA-binding domain"/>
    <property type="match status" value="1"/>
</dbReference>
<dbReference type="InterPro" id="IPR036388">
    <property type="entry name" value="WH-like_DNA-bd_sf"/>
</dbReference>
<dbReference type="Pfam" id="PF00027">
    <property type="entry name" value="cNMP_binding"/>
    <property type="match status" value="1"/>
</dbReference>
<evidence type="ECO:0000259" key="5">
    <source>
        <dbReference type="PROSITE" id="PS51063"/>
    </source>
</evidence>
<reference evidence="6 7" key="1">
    <citation type="journal article" date="2019" name="Int. J. Syst. Evol. Microbiol.">
        <title>The Global Catalogue of Microorganisms (GCM) 10K type strain sequencing project: providing services to taxonomists for standard genome sequencing and annotation.</title>
        <authorList>
            <consortium name="The Broad Institute Genomics Platform"/>
            <consortium name="The Broad Institute Genome Sequencing Center for Infectious Disease"/>
            <person name="Wu L."/>
            <person name="Ma J."/>
        </authorList>
    </citation>
    <scope>NUCLEOTIDE SEQUENCE [LARGE SCALE GENOMIC DNA]</scope>
    <source>
        <strain evidence="6 7">JCM 14162</strain>
    </source>
</reference>
<dbReference type="Gene3D" id="1.10.10.10">
    <property type="entry name" value="Winged helix-like DNA-binding domain superfamily/Winged helix DNA-binding domain"/>
    <property type="match status" value="1"/>
</dbReference>
<dbReference type="CDD" id="cd00092">
    <property type="entry name" value="HTH_CRP"/>
    <property type="match status" value="1"/>
</dbReference>
<dbReference type="InterPro" id="IPR000595">
    <property type="entry name" value="cNMP-bd_dom"/>
</dbReference>
<dbReference type="RefSeq" id="WP_326838491.1">
    <property type="nucleotide sequence ID" value="NZ_BAAAEM010000003.1"/>
</dbReference>
<dbReference type="Pfam" id="PF13545">
    <property type="entry name" value="HTH_Crp_2"/>
    <property type="match status" value="1"/>
</dbReference>
<dbReference type="InterPro" id="IPR050397">
    <property type="entry name" value="Env_Response_Regulators"/>
</dbReference>
<evidence type="ECO:0000256" key="2">
    <source>
        <dbReference type="ARBA" id="ARBA00023125"/>
    </source>
</evidence>
<name>A0ABN1B043_9SPHN</name>
<dbReference type="SMART" id="SM00100">
    <property type="entry name" value="cNMP"/>
    <property type="match status" value="1"/>
</dbReference>
<gene>
    <name evidence="6" type="primary">fnrL</name>
    <name evidence="6" type="ORF">GCM10009096_33070</name>
</gene>
<evidence type="ECO:0000313" key="7">
    <source>
        <dbReference type="Proteomes" id="UP001500713"/>
    </source>
</evidence>
<evidence type="ECO:0000313" key="6">
    <source>
        <dbReference type="EMBL" id="GAA0487561.1"/>
    </source>
</evidence>
<dbReference type="InterPro" id="IPR036390">
    <property type="entry name" value="WH_DNA-bd_sf"/>
</dbReference>
<proteinExistence type="predicted"/>
<dbReference type="InterPro" id="IPR014710">
    <property type="entry name" value="RmlC-like_jellyroll"/>
</dbReference>
<dbReference type="PANTHER" id="PTHR24567">
    <property type="entry name" value="CRP FAMILY TRANSCRIPTIONAL REGULATORY PROTEIN"/>
    <property type="match status" value="1"/>
</dbReference>
<feature type="domain" description="Cyclic nucleotide-binding" evidence="4">
    <location>
        <begin position="15"/>
        <end position="132"/>
    </location>
</feature>
<accession>A0ABN1B043</accession>
<keyword evidence="1" id="KW-0805">Transcription regulation</keyword>
<dbReference type="Gene3D" id="2.60.120.10">
    <property type="entry name" value="Jelly Rolls"/>
    <property type="match status" value="1"/>
</dbReference>
<dbReference type="InterPro" id="IPR012318">
    <property type="entry name" value="HTH_CRP"/>
</dbReference>